<organism evidence="1 2">
    <name type="scientific">Rheinheimera nanhaiensis E407-8</name>
    <dbReference type="NCBI Taxonomy" id="562729"/>
    <lineage>
        <taxon>Bacteria</taxon>
        <taxon>Pseudomonadati</taxon>
        <taxon>Pseudomonadota</taxon>
        <taxon>Gammaproteobacteria</taxon>
        <taxon>Chromatiales</taxon>
        <taxon>Chromatiaceae</taxon>
        <taxon>Rheinheimera</taxon>
    </lineage>
</organism>
<dbReference type="EMBL" id="BAFK01000020">
    <property type="protein sequence ID" value="GAB60042.1"/>
    <property type="molecule type" value="Genomic_DNA"/>
</dbReference>
<comment type="caution">
    <text evidence="1">The sequence shown here is derived from an EMBL/GenBank/DDBJ whole genome shotgun (WGS) entry which is preliminary data.</text>
</comment>
<dbReference type="RefSeq" id="WP_008223238.1">
    <property type="nucleotide sequence ID" value="NZ_BAFK01000020.1"/>
</dbReference>
<accession>I1E164</accession>
<gene>
    <name evidence="1" type="ORF">RNAN_3055</name>
</gene>
<sequence>MIAPADLMRASHPDDIPLLRAVASLCASAGRFFQLAASQVSTGNLRYQFATLARLHVSASQQLPDHADAAALRQLCPQLAAVQYWYLQQHNKLQQHECSPALLAELAILLPQQLAALKQLTRCSSHRLQAGLAHFTAALQVACDQLLPLLQVLPVSRQKIQTKN</sequence>
<proteinExistence type="predicted"/>
<reference evidence="1 2" key="1">
    <citation type="journal article" date="2012" name="J. Bacteriol.">
        <title>Genome Sequence of the Protease-Producing Bacterium Rheinheimera nanhaiensis E407-8T, Isolated from Deep-Sea Sediment of the South China Sea.</title>
        <authorList>
            <person name="Zhang X.-Y."/>
            <person name="Zhang Y.-J."/>
            <person name="Qin Q.-L."/>
            <person name="Xie B.-B."/>
            <person name="Chen X.-L."/>
            <person name="Zhou B.-C."/>
            <person name="Zhang Y.-Z."/>
        </authorList>
    </citation>
    <scope>NUCLEOTIDE SEQUENCE [LARGE SCALE GENOMIC DNA]</scope>
    <source>
        <strain evidence="1 2">E407-8</strain>
    </source>
</reference>
<keyword evidence="2" id="KW-1185">Reference proteome</keyword>
<dbReference type="AlphaFoldDB" id="I1E164"/>
<dbReference type="Proteomes" id="UP000004374">
    <property type="component" value="Unassembled WGS sequence"/>
</dbReference>
<evidence type="ECO:0000313" key="1">
    <source>
        <dbReference type="EMBL" id="GAB60042.1"/>
    </source>
</evidence>
<name>I1E164_9GAMM</name>
<evidence type="ECO:0000313" key="2">
    <source>
        <dbReference type="Proteomes" id="UP000004374"/>
    </source>
</evidence>
<protein>
    <submittedName>
        <fullName evidence="1">Uncharacterized protein</fullName>
    </submittedName>
</protein>
<dbReference type="OrthoDB" id="5768287at2"/>
<dbReference type="STRING" id="562729.RNAN_3055"/>